<dbReference type="Proteomes" id="UP000001794">
    <property type="component" value="Segment"/>
</dbReference>
<accession>Q8LT42</accession>
<name>Q8LT42_9CAUD</name>
<sequence length="99" mass="11740">MIAAIIVQGPLFWFIGSRQKKGEDMTSELKSIRMSIAKVHQRVDEELDKLDEKYATKTEVEVHMAHLKEVNELQFRAIMENLDYIRKRLDEHDSKRRPE</sequence>
<protein>
    <submittedName>
        <fullName evidence="1">Uncharacterized protein</fullName>
    </submittedName>
</protein>
<proteinExistence type="predicted"/>
<keyword evidence="2" id="KW-1185">Reference proteome</keyword>
<dbReference type="KEGG" id="vg:956062"/>
<organism evidence="1 2">
    <name type="scientific">Vibrio phage VpV262</name>
    <dbReference type="NCBI Taxonomy" id="2907796"/>
    <lineage>
        <taxon>Viruses</taxon>
        <taxon>Duplodnaviria</taxon>
        <taxon>Heunggongvirae</taxon>
        <taxon>Uroviricota</taxon>
        <taxon>Caudoviricetes</taxon>
        <taxon>Zobellviridae</taxon>
        <taxon>Vipivirus</taxon>
        <taxon>Vipivirus canadense</taxon>
    </lineage>
</organism>
<dbReference type="EMBL" id="AY095314">
    <property type="protein sequence ID" value="AAM28397.1"/>
    <property type="molecule type" value="Genomic_DNA"/>
</dbReference>
<reference evidence="1 2" key="1">
    <citation type="journal article" date="2003" name="Virology">
        <title>The complete sequence of marine bacteriophage VpV262 infecting vibrio parahaemolyticus indicates that an ancestral component of a T7 viral supergroup is widespread in the marine environment.</title>
        <authorList>
            <person name="Hardies S.C."/>
            <person name="Comeau A.M."/>
            <person name="Serwer P."/>
            <person name="Suttle C.A."/>
        </authorList>
    </citation>
    <scope>NUCLEOTIDE SEQUENCE</scope>
</reference>
<dbReference type="GeneID" id="956062"/>
<dbReference type="RefSeq" id="NP_640323.1">
    <property type="nucleotide sequence ID" value="NC_003907.2"/>
</dbReference>
<evidence type="ECO:0000313" key="2">
    <source>
        <dbReference type="Proteomes" id="UP000001794"/>
    </source>
</evidence>
<evidence type="ECO:0000313" key="1">
    <source>
        <dbReference type="EMBL" id="AAM28397.1"/>
    </source>
</evidence>